<evidence type="ECO:0000313" key="1">
    <source>
        <dbReference type="EMBL" id="DAE92830.1"/>
    </source>
</evidence>
<accession>A0A8S5RUH6</accession>
<dbReference type="EMBL" id="BK055796">
    <property type="protein sequence ID" value="DAE92830.1"/>
    <property type="molecule type" value="Genomic_DNA"/>
</dbReference>
<sequence>MAYVNDDNLMAFAKGLRSELYNTVSTTFAVDGWTAASGGYTQTKTILKTAASGVWNVKNILPPLTTKTGVEATDKEKRKALYLIANGTVSITVASTSVTVTVTTAAKPTCDVDVIWYLEA</sequence>
<organism evidence="1">
    <name type="scientific">Ackermannviridae sp</name>
    <dbReference type="NCBI Taxonomy" id="2831612"/>
    <lineage>
        <taxon>Viruses</taxon>
        <taxon>Duplodnaviria</taxon>
        <taxon>Heunggongvirae</taxon>
        <taxon>Uroviricota</taxon>
        <taxon>Caudoviricetes</taxon>
        <taxon>Pantevenvirales</taxon>
        <taxon>Ackermannviridae</taxon>
    </lineage>
</organism>
<proteinExistence type="predicted"/>
<reference evidence="1" key="1">
    <citation type="journal article" date="2021" name="Proc. Natl. Acad. Sci. U.S.A.">
        <title>A Catalog of Tens of Thousands of Viruses from Human Metagenomes Reveals Hidden Associations with Chronic Diseases.</title>
        <authorList>
            <person name="Tisza M.J."/>
            <person name="Buck C.B."/>
        </authorList>
    </citation>
    <scope>NUCLEOTIDE SEQUENCE</scope>
    <source>
        <strain evidence="1">Cttzo28</strain>
    </source>
</reference>
<name>A0A8S5RUH6_9CAUD</name>
<protein>
    <submittedName>
        <fullName evidence="1">Uncharacterized protein</fullName>
    </submittedName>
</protein>